<comment type="caution">
    <text evidence="1">The sequence shown here is derived from an EMBL/GenBank/DDBJ whole genome shotgun (WGS) entry which is preliminary data.</text>
</comment>
<name>A0A4Q5AG23_9BIFI</name>
<sequence length="102" mass="11552">MGARKTTRAFEKDKAAFFAKCRAEHAPCWICGQPIDYSVPKNTTDDSYSMDHFLPVSTHPDMQFDPAGFRPSHTNCNRARGNKDPYQPIGRLSRVWADESAM</sequence>
<evidence type="ECO:0000313" key="1">
    <source>
        <dbReference type="EMBL" id="RYQ26483.1"/>
    </source>
</evidence>
<dbReference type="Gene3D" id="1.10.30.50">
    <property type="match status" value="1"/>
</dbReference>
<dbReference type="RefSeq" id="WP_129853684.1">
    <property type="nucleotide sequence ID" value="NZ_RYUQ01000002.1"/>
</dbReference>
<dbReference type="Proteomes" id="UP000292535">
    <property type="component" value="Unassembled WGS sequence"/>
</dbReference>
<accession>A0A4Q5AG23</accession>
<evidence type="ECO:0000313" key="2">
    <source>
        <dbReference type="Proteomes" id="UP000292535"/>
    </source>
</evidence>
<protein>
    <recommendedName>
        <fullName evidence="3">HNH endonuclease</fullName>
    </recommendedName>
</protein>
<organism evidence="1 2">
    <name type="scientific">Bifidobacterium pseudolongum subsp. globosum</name>
    <dbReference type="NCBI Taxonomy" id="1690"/>
    <lineage>
        <taxon>Bacteria</taxon>
        <taxon>Bacillati</taxon>
        <taxon>Actinomycetota</taxon>
        <taxon>Actinomycetes</taxon>
        <taxon>Bifidobacteriales</taxon>
        <taxon>Bifidobacteriaceae</taxon>
        <taxon>Bifidobacterium</taxon>
    </lineage>
</organism>
<evidence type="ECO:0008006" key="3">
    <source>
        <dbReference type="Google" id="ProtNLM"/>
    </source>
</evidence>
<reference evidence="1 2" key="1">
    <citation type="submission" date="2018-12" db="EMBL/GenBank/DDBJ databases">
        <title>Unveiling genomic diversity among members of the Bifidobacterium pseudolongum species, a widely distributed gut commensal of the animal kingdom.</title>
        <authorList>
            <person name="Lugli G.A."/>
            <person name="Duranti S."/>
            <person name="Albert K."/>
            <person name="Mancabelli L."/>
            <person name="Napoli S."/>
            <person name="Viappiani A."/>
            <person name="Anzalone R."/>
            <person name="Longhi G."/>
            <person name="Milani C."/>
            <person name="Turroni F."/>
            <person name="Alessandri G."/>
            <person name="Sela D.A."/>
            <person name="Van Sinderen D."/>
            <person name="Ventura M."/>
        </authorList>
    </citation>
    <scope>NUCLEOTIDE SEQUENCE [LARGE SCALE GENOMIC DNA]</scope>
    <source>
        <strain evidence="1 2">2032B</strain>
    </source>
</reference>
<gene>
    <name evidence="1" type="ORF">PG2032B_1079</name>
</gene>
<dbReference type="EMBL" id="RYUQ01000002">
    <property type="protein sequence ID" value="RYQ26483.1"/>
    <property type="molecule type" value="Genomic_DNA"/>
</dbReference>
<dbReference type="AlphaFoldDB" id="A0A4Q5AG23"/>
<proteinExistence type="predicted"/>